<dbReference type="RefSeq" id="WP_202835517.1">
    <property type="nucleotide sequence ID" value="NZ_JAETWB010000058.1"/>
</dbReference>
<proteinExistence type="predicted"/>
<keyword evidence="2" id="KW-1185">Reference proteome</keyword>
<sequence length="141" mass="14897">MAKPLRRTTEVFTPLACGADTLKEAFDAPAEMGPEAKATIGSITTTLDLALAALSEQDVTLSEAARPAASLTEAQKLVLPGEQTALAASSFSNALLQARASHAAGVEPLETTRRAEGLLSDVTPSLRSFAHEADWARWNRH</sequence>
<dbReference type="Proteomes" id="UP000660885">
    <property type="component" value="Unassembled WGS sequence"/>
</dbReference>
<gene>
    <name evidence="1" type="ORF">JMJ56_30495</name>
</gene>
<protein>
    <recommendedName>
        <fullName evidence="3">Phasin protein</fullName>
    </recommendedName>
</protein>
<reference evidence="1 2" key="1">
    <citation type="submission" date="2021-01" db="EMBL/GenBank/DDBJ databases">
        <title>Belnapia mucosa sp. nov. and Belnapia arida sp. nov., isolated from the Tabernas Desert (Almeria, Spain).</title>
        <authorList>
            <person name="Molina-Menor E."/>
            <person name="Vidal-Verdu A."/>
            <person name="Calonge A."/>
            <person name="Satari L."/>
            <person name="Pereto J."/>
            <person name="Porcar M."/>
        </authorList>
    </citation>
    <scope>NUCLEOTIDE SEQUENCE [LARGE SCALE GENOMIC DNA]</scope>
    <source>
        <strain evidence="1 2">T18</strain>
    </source>
</reference>
<dbReference type="EMBL" id="JAETWB010000058">
    <property type="protein sequence ID" value="MBL6082308.1"/>
    <property type="molecule type" value="Genomic_DNA"/>
</dbReference>
<organism evidence="1 2">
    <name type="scientific">Belnapia arida</name>
    <dbReference type="NCBI Taxonomy" id="2804533"/>
    <lineage>
        <taxon>Bacteria</taxon>
        <taxon>Pseudomonadati</taxon>
        <taxon>Pseudomonadota</taxon>
        <taxon>Alphaproteobacteria</taxon>
        <taxon>Acetobacterales</taxon>
        <taxon>Roseomonadaceae</taxon>
        <taxon>Belnapia</taxon>
    </lineage>
</organism>
<comment type="caution">
    <text evidence="1">The sequence shown here is derived from an EMBL/GenBank/DDBJ whole genome shotgun (WGS) entry which is preliminary data.</text>
</comment>
<evidence type="ECO:0000313" key="2">
    <source>
        <dbReference type="Proteomes" id="UP000660885"/>
    </source>
</evidence>
<name>A0ABS1UC95_9PROT</name>
<accession>A0ABS1UC95</accession>
<evidence type="ECO:0000313" key="1">
    <source>
        <dbReference type="EMBL" id="MBL6082308.1"/>
    </source>
</evidence>
<evidence type="ECO:0008006" key="3">
    <source>
        <dbReference type="Google" id="ProtNLM"/>
    </source>
</evidence>